<accession>A0A6J7WUH8</accession>
<protein>
    <submittedName>
        <fullName evidence="1">Uncharacterized protein</fullName>
    </submittedName>
</protein>
<name>A0A6J7WUH8_9CAUD</name>
<gene>
    <name evidence="1" type="ORF">UFOVP245_142</name>
</gene>
<evidence type="ECO:0000313" key="1">
    <source>
        <dbReference type="EMBL" id="CAB5221387.1"/>
    </source>
</evidence>
<sequence>MPNYTFYNKKLKEEVIVSMPIADLDNFININPHLEQVVTAPALADPTRLGLHKPDNGFRDVLKRVKKASGRSNKINTW</sequence>
<dbReference type="EMBL" id="LR798287">
    <property type="protein sequence ID" value="CAB5221387.1"/>
    <property type="molecule type" value="Genomic_DNA"/>
</dbReference>
<proteinExistence type="predicted"/>
<organism evidence="1">
    <name type="scientific">uncultured Caudovirales phage</name>
    <dbReference type="NCBI Taxonomy" id="2100421"/>
    <lineage>
        <taxon>Viruses</taxon>
        <taxon>Duplodnaviria</taxon>
        <taxon>Heunggongvirae</taxon>
        <taxon>Uroviricota</taxon>
        <taxon>Caudoviricetes</taxon>
        <taxon>Peduoviridae</taxon>
        <taxon>Maltschvirus</taxon>
        <taxon>Maltschvirus maltsch</taxon>
    </lineage>
</organism>
<reference evidence="1" key="1">
    <citation type="submission" date="2020-05" db="EMBL/GenBank/DDBJ databases">
        <authorList>
            <person name="Chiriac C."/>
            <person name="Salcher M."/>
            <person name="Ghai R."/>
            <person name="Kavagutti S V."/>
        </authorList>
    </citation>
    <scope>NUCLEOTIDE SEQUENCE</scope>
</reference>